<evidence type="ECO:0000256" key="1">
    <source>
        <dbReference type="ARBA" id="ARBA00001231"/>
    </source>
</evidence>
<evidence type="ECO:0000256" key="6">
    <source>
        <dbReference type="PIRSR" id="PIRSR625705-1"/>
    </source>
</evidence>
<dbReference type="EC" id="3.2.1.52" evidence="3"/>
<comment type="catalytic activity">
    <reaction evidence="1">
        <text>Hydrolysis of terminal non-reducing N-acetyl-D-hexosamine residues in N-acetyl-beta-D-hexosaminides.</text>
        <dbReference type="EC" id="3.2.1.52"/>
    </reaction>
</comment>
<dbReference type="Pfam" id="PF00728">
    <property type="entry name" value="Glyco_hydro_20"/>
    <property type="match status" value="1"/>
</dbReference>
<keyword evidence="11" id="KW-1185">Reference proteome</keyword>
<dbReference type="InterPro" id="IPR025705">
    <property type="entry name" value="Beta_hexosaminidase_sua/sub"/>
</dbReference>
<comment type="caution">
    <text evidence="10">The sequence shown here is derived from an EMBL/GenBank/DDBJ whole genome shotgun (WGS) entry which is preliminary data.</text>
</comment>
<dbReference type="CDD" id="cd06563">
    <property type="entry name" value="GH20_chitobiase-like"/>
    <property type="match status" value="1"/>
</dbReference>
<reference evidence="10 11" key="1">
    <citation type="submission" date="2019-04" db="EMBL/GenBank/DDBJ databases">
        <title>Sphingobacterium olei sp. nov., isolated from oil-contaminated soil.</title>
        <authorList>
            <person name="Liu B."/>
        </authorList>
    </citation>
    <scope>NUCLEOTIDE SEQUENCE [LARGE SCALE GENOMIC DNA]</scope>
    <source>
        <strain evidence="10 11">HAL-9</strain>
    </source>
</reference>
<feature type="domain" description="Beta-hexosaminidase bacterial type N-terminal" evidence="9">
    <location>
        <begin position="25"/>
        <end position="149"/>
    </location>
</feature>
<dbReference type="PRINTS" id="PR00738">
    <property type="entry name" value="GLHYDRLASE20"/>
</dbReference>
<evidence type="ECO:0000256" key="4">
    <source>
        <dbReference type="ARBA" id="ARBA00022801"/>
    </source>
</evidence>
<dbReference type="Gene3D" id="3.30.379.10">
    <property type="entry name" value="Chitobiase/beta-hexosaminidase domain 2-like"/>
    <property type="match status" value="1"/>
</dbReference>
<dbReference type="AlphaFoldDB" id="A0A4U0NZP0"/>
<feature type="chain" id="PRO_5020485462" description="beta-N-acetylhexosaminidase" evidence="7">
    <location>
        <begin position="23"/>
        <end position="538"/>
    </location>
</feature>
<evidence type="ECO:0000256" key="3">
    <source>
        <dbReference type="ARBA" id="ARBA00012663"/>
    </source>
</evidence>
<dbReference type="GO" id="GO:0030203">
    <property type="term" value="P:glycosaminoglycan metabolic process"/>
    <property type="evidence" value="ECO:0007669"/>
    <property type="project" value="TreeGrafter"/>
</dbReference>
<dbReference type="OrthoDB" id="1006965at2"/>
<dbReference type="RefSeq" id="WP_136901236.1">
    <property type="nucleotide sequence ID" value="NZ_SUME01000004.1"/>
</dbReference>
<gene>
    <name evidence="10" type="ORF">FAZ15_10285</name>
</gene>
<dbReference type="InterPro" id="IPR017853">
    <property type="entry name" value="GH"/>
</dbReference>
<evidence type="ECO:0000313" key="11">
    <source>
        <dbReference type="Proteomes" id="UP000306808"/>
    </source>
</evidence>
<keyword evidence="7" id="KW-0732">Signal</keyword>
<dbReference type="GO" id="GO:0005975">
    <property type="term" value="P:carbohydrate metabolic process"/>
    <property type="evidence" value="ECO:0007669"/>
    <property type="project" value="InterPro"/>
</dbReference>
<dbReference type="InterPro" id="IPR015883">
    <property type="entry name" value="Glyco_hydro_20_cat"/>
</dbReference>
<evidence type="ECO:0000256" key="5">
    <source>
        <dbReference type="ARBA" id="ARBA00023295"/>
    </source>
</evidence>
<dbReference type="PANTHER" id="PTHR22600:SF57">
    <property type="entry name" value="BETA-N-ACETYLHEXOSAMINIDASE"/>
    <property type="match status" value="1"/>
</dbReference>
<organism evidence="10 11">
    <name type="scientific">Sphingobacterium olei</name>
    <dbReference type="NCBI Taxonomy" id="2571155"/>
    <lineage>
        <taxon>Bacteria</taxon>
        <taxon>Pseudomonadati</taxon>
        <taxon>Bacteroidota</taxon>
        <taxon>Sphingobacteriia</taxon>
        <taxon>Sphingobacteriales</taxon>
        <taxon>Sphingobacteriaceae</taxon>
        <taxon>Sphingobacterium</taxon>
    </lineage>
</organism>
<protein>
    <recommendedName>
        <fullName evidence="3">beta-N-acetylhexosaminidase</fullName>
        <ecNumber evidence="3">3.2.1.52</ecNumber>
    </recommendedName>
</protein>
<name>A0A4U0NZP0_9SPHI</name>
<evidence type="ECO:0000256" key="7">
    <source>
        <dbReference type="SAM" id="SignalP"/>
    </source>
</evidence>
<dbReference type="GO" id="GO:0004563">
    <property type="term" value="F:beta-N-acetylhexosaminidase activity"/>
    <property type="evidence" value="ECO:0007669"/>
    <property type="project" value="UniProtKB-EC"/>
</dbReference>
<evidence type="ECO:0000259" key="8">
    <source>
        <dbReference type="Pfam" id="PF00728"/>
    </source>
</evidence>
<accession>A0A4U0NZP0</accession>
<dbReference type="PANTHER" id="PTHR22600">
    <property type="entry name" value="BETA-HEXOSAMINIDASE"/>
    <property type="match status" value="1"/>
</dbReference>
<feature type="active site" description="Proton donor" evidence="6">
    <location>
        <position position="311"/>
    </location>
</feature>
<evidence type="ECO:0000256" key="2">
    <source>
        <dbReference type="ARBA" id="ARBA00006285"/>
    </source>
</evidence>
<dbReference type="SUPFAM" id="SSF55545">
    <property type="entry name" value="beta-N-acetylhexosaminidase-like domain"/>
    <property type="match status" value="1"/>
</dbReference>
<evidence type="ECO:0000259" key="9">
    <source>
        <dbReference type="Pfam" id="PF02838"/>
    </source>
</evidence>
<keyword evidence="5" id="KW-0326">Glycosidase</keyword>
<dbReference type="Gene3D" id="3.20.20.80">
    <property type="entry name" value="Glycosidases"/>
    <property type="match status" value="1"/>
</dbReference>
<dbReference type="InterPro" id="IPR015882">
    <property type="entry name" value="HEX_bac_N"/>
</dbReference>
<feature type="signal peptide" evidence="7">
    <location>
        <begin position="1"/>
        <end position="22"/>
    </location>
</feature>
<dbReference type="SUPFAM" id="SSF51445">
    <property type="entry name" value="(Trans)glycosidases"/>
    <property type="match status" value="1"/>
</dbReference>
<feature type="domain" description="Glycoside hydrolase family 20 catalytic" evidence="8">
    <location>
        <begin position="153"/>
        <end position="486"/>
    </location>
</feature>
<evidence type="ECO:0000313" key="10">
    <source>
        <dbReference type="EMBL" id="TJZ60387.1"/>
    </source>
</evidence>
<dbReference type="Pfam" id="PF02838">
    <property type="entry name" value="Glyco_hydro_20b"/>
    <property type="match status" value="1"/>
</dbReference>
<sequence>MKLRNVFSFVPMLFIAGQSLFAQHIGIIPQPQQVTVLKDSLFIGKVMNLSTNSEVEMATVQYLRHALADKYQIYSTINKDKVAQIVFKQLKAAKGIHVEAYELYISDNKITIVANHPNGYFNGVNSLLQLMAFYETPAGLKIPNLKIVDFPAYGWRGFMLDESRHFFGKEKVKQLLDWMAFYKLNKFHWHLTDEPAWRIEIKQYPFLTLVGGVGSYTNPLTPAQYYKQEDIREIVAYAAERFITVIPEIDMPGHATAANRAYPQFSGGGTKDHPDFTFHPAKEGTYEYLTNILKETNVLFPSNMLHLGGDEVSFGSEAWNADTSIQKMKLTYNYKTNKEVETHFMRRMADSVYHMGAKLVVWDEMADAGLPKDKTIQYWWRHDKIPQLELALKNGYATVICPRLPFYFDFVQDEKDRYGRKWGSAFNPLESVYNYDMDQLKIKEQYTGQILGVQANLWTERVATADKLDYMVFPRIAALAETAWTKNDRKNFGDFQQVLAKHMQLYKADRIYYYDPFNKIHSEPKVEIFKKKYLDNPD</sequence>
<comment type="similarity">
    <text evidence="2">Belongs to the glycosyl hydrolase 20 family.</text>
</comment>
<dbReference type="Proteomes" id="UP000306808">
    <property type="component" value="Unassembled WGS sequence"/>
</dbReference>
<dbReference type="GO" id="GO:0016020">
    <property type="term" value="C:membrane"/>
    <property type="evidence" value="ECO:0007669"/>
    <property type="project" value="TreeGrafter"/>
</dbReference>
<proteinExistence type="inferred from homology"/>
<keyword evidence="4" id="KW-0378">Hydrolase</keyword>
<dbReference type="InterPro" id="IPR029018">
    <property type="entry name" value="Hex-like_dom2"/>
</dbReference>
<dbReference type="EMBL" id="SUME01000004">
    <property type="protein sequence ID" value="TJZ60387.1"/>
    <property type="molecule type" value="Genomic_DNA"/>
</dbReference>